<organism evidence="1 2">
    <name type="scientific">Paenibacillus glycanilyticus</name>
    <dbReference type="NCBI Taxonomy" id="126569"/>
    <lineage>
        <taxon>Bacteria</taxon>
        <taxon>Bacillati</taxon>
        <taxon>Bacillota</taxon>
        <taxon>Bacilli</taxon>
        <taxon>Bacillales</taxon>
        <taxon>Paenibacillaceae</taxon>
        <taxon>Paenibacillus</taxon>
    </lineage>
</organism>
<dbReference type="EMBL" id="BTCL01000002">
    <property type="protein sequence ID" value="GMK43716.1"/>
    <property type="molecule type" value="Genomic_DNA"/>
</dbReference>
<gene>
    <name evidence="1" type="ORF">PghCCS26_08430</name>
</gene>
<accession>A0ABQ6NF61</accession>
<proteinExistence type="predicted"/>
<protein>
    <submittedName>
        <fullName evidence="1">Uncharacterized protein</fullName>
    </submittedName>
</protein>
<evidence type="ECO:0000313" key="1">
    <source>
        <dbReference type="EMBL" id="GMK43716.1"/>
    </source>
</evidence>
<comment type="caution">
    <text evidence="1">The sequence shown here is derived from an EMBL/GenBank/DDBJ whole genome shotgun (WGS) entry which is preliminary data.</text>
</comment>
<keyword evidence="2" id="KW-1185">Reference proteome</keyword>
<evidence type="ECO:0000313" key="2">
    <source>
        <dbReference type="Proteomes" id="UP001285921"/>
    </source>
</evidence>
<reference evidence="1 2" key="1">
    <citation type="submission" date="2023-05" db="EMBL/GenBank/DDBJ databases">
        <title>Draft genome of Paenibacillus sp. CCS26.</title>
        <authorList>
            <person name="Akita H."/>
            <person name="Shinto Y."/>
            <person name="Kimura Z."/>
        </authorList>
    </citation>
    <scope>NUCLEOTIDE SEQUENCE [LARGE SCALE GENOMIC DNA]</scope>
    <source>
        <strain evidence="1 2">CCS26</strain>
    </source>
</reference>
<sequence length="121" mass="13418">MNTDIISGIQLYHLCRDNSHYGLLSMSCGSETGWGECVITTDAPHFDIIAWGDFLCKLNRQSLADARNTALLNREVWGDAKTELVLMALSNLDHSAAAAREEETPDSSILFEESMSYFSVL</sequence>
<dbReference type="Proteomes" id="UP001285921">
    <property type="component" value="Unassembled WGS sequence"/>
</dbReference>
<dbReference type="RefSeq" id="WP_317978928.1">
    <property type="nucleotide sequence ID" value="NZ_BTCL01000002.1"/>
</dbReference>
<name>A0ABQ6NF61_9BACL</name>